<sequence>MQLTSAFVLALLGPTVLAAPTSPVSALVPEAVVINEFTARHETSGLVSSVGLRITALDAENLDCTKTDGATLETKYNCGESKYSFALVKGTAETWGLRIYHRWGVASGASGSGDVPAYCHAGPLGSTVCTSQNPLTWYIDAAPKDW</sequence>
<evidence type="ECO:0000256" key="3">
    <source>
        <dbReference type="ARBA" id="ARBA00022729"/>
    </source>
</evidence>
<dbReference type="Gene3D" id="2.40.350.20">
    <property type="match status" value="1"/>
</dbReference>
<feature type="signal peptide" evidence="6">
    <location>
        <begin position="1"/>
        <end position="18"/>
    </location>
</feature>
<dbReference type="AlphaFoldDB" id="A0A4R8QYY1"/>
<feature type="chain" id="PRO_5020584390" evidence="6">
    <location>
        <begin position="19"/>
        <end position="146"/>
    </location>
</feature>
<evidence type="ECO:0000313" key="8">
    <source>
        <dbReference type="EMBL" id="TDZ40423.1"/>
    </source>
</evidence>
<evidence type="ECO:0000256" key="1">
    <source>
        <dbReference type="ARBA" id="ARBA00004613"/>
    </source>
</evidence>
<dbReference type="EMBL" id="QAPG01000005">
    <property type="protein sequence ID" value="TDZ40423.1"/>
    <property type="molecule type" value="Genomic_DNA"/>
</dbReference>
<reference evidence="8 9" key="1">
    <citation type="submission" date="2018-11" db="EMBL/GenBank/DDBJ databases">
        <title>Genome sequence and assembly of Colletotrichum spinosum.</title>
        <authorList>
            <person name="Gan P."/>
            <person name="Shirasu K."/>
        </authorList>
    </citation>
    <scope>NUCLEOTIDE SEQUENCE [LARGE SCALE GENOMIC DNA]</scope>
    <source>
        <strain evidence="8 9">CBS 515.97</strain>
    </source>
</reference>
<dbReference type="GO" id="GO:0005576">
    <property type="term" value="C:extracellular region"/>
    <property type="evidence" value="ECO:0007669"/>
    <property type="project" value="UniProtKB-SubCell"/>
</dbReference>
<dbReference type="PROSITE" id="PS51895">
    <property type="entry name" value="AA1"/>
    <property type="match status" value="1"/>
</dbReference>
<keyword evidence="9" id="KW-1185">Reference proteome</keyword>
<evidence type="ECO:0000256" key="4">
    <source>
        <dbReference type="ARBA" id="ARBA00023157"/>
    </source>
</evidence>
<organism evidence="8 9">
    <name type="scientific">Colletotrichum spinosum</name>
    <dbReference type="NCBI Taxonomy" id="1347390"/>
    <lineage>
        <taxon>Eukaryota</taxon>
        <taxon>Fungi</taxon>
        <taxon>Dikarya</taxon>
        <taxon>Ascomycota</taxon>
        <taxon>Pezizomycotina</taxon>
        <taxon>Sordariomycetes</taxon>
        <taxon>Hypocreomycetidae</taxon>
        <taxon>Glomerellales</taxon>
        <taxon>Glomerellaceae</taxon>
        <taxon>Colletotrichum</taxon>
        <taxon>Colletotrichum orbiculare species complex</taxon>
    </lineage>
</organism>
<protein>
    <submittedName>
        <fullName evidence="8">Effector protein PevD1</fullName>
    </submittedName>
</protein>
<keyword evidence="2" id="KW-0964">Secreted</keyword>
<evidence type="ECO:0000256" key="6">
    <source>
        <dbReference type="SAM" id="SignalP"/>
    </source>
</evidence>
<evidence type="ECO:0000313" key="9">
    <source>
        <dbReference type="Proteomes" id="UP000295083"/>
    </source>
</evidence>
<proteinExistence type="predicted"/>
<name>A0A4R8QYY1_9PEZI</name>
<accession>A0A4R8QYY1</accession>
<comment type="subcellular location">
    <subcellularLocation>
        <location evidence="1">Secreted</location>
    </subcellularLocation>
</comment>
<comment type="caution">
    <text evidence="5">Lacks conserved residue(s) required for the propagation of feature annotation.</text>
</comment>
<gene>
    <name evidence="8" type="primary">PEVD1-0</name>
    <name evidence="8" type="ORF">C8035_v004192</name>
</gene>
<keyword evidence="3 6" id="KW-0732">Signal</keyword>
<dbReference type="Pfam" id="PF16541">
    <property type="entry name" value="AltA1"/>
    <property type="match status" value="1"/>
</dbReference>
<comment type="caution">
    <text evidence="8">The sequence shown here is derived from an EMBL/GenBank/DDBJ whole genome shotgun (WGS) entry which is preliminary data.</text>
</comment>
<dbReference type="InterPro" id="IPR032382">
    <property type="entry name" value="AltA1"/>
</dbReference>
<evidence type="ECO:0000256" key="5">
    <source>
        <dbReference type="PROSITE-ProRule" id="PRU01243"/>
    </source>
</evidence>
<keyword evidence="4" id="KW-1015">Disulfide bond</keyword>
<feature type="domain" description="AA1-like" evidence="7">
    <location>
        <begin position="27"/>
        <end position="142"/>
    </location>
</feature>
<evidence type="ECO:0000256" key="2">
    <source>
        <dbReference type="ARBA" id="ARBA00022525"/>
    </source>
</evidence>
<evidence type="ECO:0000259" key="7">
    <source>
        <dbReference type="PROSITE" id="PS51895"/>
    </source>
</evidence>
<dbReference type="Proteomes" id="UP000295083">
    <property type="component" value="Unassembled WGS sequence"/>
</dbReference>